<dbReference type="Gene3D" id="3.90.25.10">
    <property type="entry name" value="UDP-galactose 4-epimerase, domain 1"/>
    <property type="match status" value="1"/>
</dbReference>
<accession>A0ABY8IJ18</accession>
<evidence type="ECO:0000313" key="5">
    <source>
        <dbReference type="Proteomes" id="UP000318939"/>
    </source>
</evidence>
<comment type="similarity">
    <text evidence="1">Belongs to the NmrA-type oxidoreductase family.</text>
</comment>
<evidence type="ECO:0000313" key="4">
    <source>
        <dbReference type="EMBL" id="WFS23246.1"/>
    </source>
</evidence>
<evidence type="ECO:0000256" key="1">
    <source>
        <dbReference type="ARBA" id="ARBA00006328"/>
    </source>
</evidence>
<organism evidence="4 5">
    <name type="scientific">Rhizobium rhododendri</name>
    <dbReference type="NCBI Taxonomy" id="2506430"/>
    <lineage>
        <taxon>Bacteria</taxon>
        <taxon>Pseudomonadati</taxon>
        <taxon>Pseudomonadota</taxon>
        <taxon>Alphaproteobacteria</taxon>
        <taxon>Hyphomicrobiales</taxon>
        <taxon>Rhizobiaceae</taxon>
        <taxon>Rhizobium/Agrobacterium group</taxon>
        <taxon>Rhizobium</taxon>
    </lineage>
</organism>
<reference evidence="4" key="1">
    <citation type="journal article" date="2019" name="Phytopathology">
        <title>A Novel Group of Rhizobium tumorigenes-Like Agrobacteria Associated with Crown Gall Disease of Rhododendron and Blueberry.</title>
        <authorList>
            <person name="Kuzmanovic N."/>
            <person name="Behrens P."/>
            <person name="Idczak E."/>
            <person name="Wagner S."/>
            <person name="Gotz M."/>
            <person name="Sproer C."/>
            <person name="Bunk B."/>
            <person name="Overmann J."/>
            <person name="Smalla K."/>
        </authorList>
    </citation>
    <scope>NUCLEOTIDE SEQUENCE</scope>
    <source>
        <strain evidence="4">Rho-6.2</strain>
    </source>
</reference>
<gene>
    <name evidence="4" type="ORF">PR018_01585</name>
</gene>
<sequence>MPSNSKPIVAIAGSLSKQGRSVAHSLLKNGRYHVRALTGNVGSPEALALAAQGAELFAVPLAQGRKMDFAEAFRGAHGAFLMTPGVAPPATYEFDIGKDLADAAVEAGVQHVVFSTLENVDQITGGTKFAPHFTDKSRVEAYIRGLPILSSFIELAFFYTNLLEYYAPRMDGDTLVFPIYLPEHFKAPFVDPLTATGPAVLEIFDHPGTYSGQTLPVIGDVISPAEMIEAFTRVTGQKAVYASAYRTEELLRHFPHFAESPDLVREIIGMAEFAVEYGYFRGDRDLEWSRRINSDCLGWEQFVRTTGWDGPKKTFGLEPPTNGGGE</sequence>
<reference evidence="4" key="2">
    <citation type="journal article" date="2023" name="MicrobiologyOpen">
        <title>Genomics of the tumorigenes clade of the family Rhizobiaceae and description of Rhizobium rhododendri sp. nov.</title>
        <authorList>
            <person name="Kuzmanovic N."/>
            <person name="diCenzo G.C."/>
            <person name="Bunk B."/>
            <person name="Sproeer C."/>
            <person name="Fruehling A."/>
            <person name="Neumann-Schaal M."/>
            <person name="Overmann J."/>
            <person name="Smalla K."/>
        </authorList>
    </citation>
    <scope>NUCLEOTIDE SEQUENCE</scope>
    <source>
        <strain evidence="4">Rho-6.2</strain>
    </source>
</reference>
<dbReference type="SUPFAM" id="SSF51735">
    <property type="entry name" value="NAD(P)-binding Rossmann-fold domains"/>
    <property type="match status" value="1"/>
</dbReference>
<dbReference type="PANTHER" id="PTHR42748">
    <property type="entry name" value="NITROGEN METABOLITE REPRESSION PROTEIN NMRA FAMILY MEMBER"/>
    <property type="match status" value="1"/>
</dbReference>
<dbReference type="CDD" id="cd05251">
    <property type="entry name" value="NmrA_like_SDR_a"/>
    <property type="match status" value="1"/>
</dbReference>
<feature type="domain" description="NmrA-like" evidence="3">
    <location>
        <begin position="8"/>
        <end position="297"/>
    </location>
</feature>
<dbReference type="InterPro" id="IPR036291">
    <property type="entry name" value="NAD(P)-bd_dom_sf"/>
</dbReference>
<dbReference type="Pfam" id="PF05368">
    <property type="entry name" value="NmrA"/>
    <property type="match status" value="1"/>
</dbReference>
<name>A0ABY8IJ18_9HYPH</name>
<dbReference type="PANTHER" id="PTHR42748:SF7">
    <property type="entry name" value="NMRA LIKE REDOX SENSOR 1-RELATED"/>
    <property type="match status" value="1"/>
</dbReference>
<dbReference type="InterPro" id="IPR051164">
    <property type="entry name" value="NmrA-like_oxidored"/>
</dbReference>
<dbReference type="RefSeq" id="WP_142824088.1">
    <property type="nucleotide sequence ID" value="NZ_CP117267.1"/>
</dbReference>
<evidence type="ECO:0000256" key="2">
    <source>
        <dbReference type="ARBA" id="ARBA00022857"/>
    </source>
</evidence>
<dbReference type="Proteomes" id="UP000318939">
    <property type="component" value="Chromosome"/>
</dbReference>
<proteinExistence type="inferred from homology"/>
<evidence type="ECO:0000259" key="3">
    <source>
        <dbReference type="Pfam" id="PF05368"/>
    </source>
</evidence>
<keyword evidence="5" id="KW-1185">Reference proteome</keyword>
<dbReference type="EMBL" id="CP117267">
    <property type="protein sequence ID" value="WFS23246.1"/>
    <property type="molecule type" value="Genomic_DNA"/>
</dbReference>
<dbReference type="InterPro" id="IPR008030">
    <property type="entry name" value="NmrA-like"/>
</dbReference>
<keyword evidence="2" id="KW-0521">NADP</keyword>
<protein>
    <submittedName>
        <fullName evidence="4">NmrA/HSCARG family protein</fullName>
    </submittedName>
</protein>
<dbReference type="Gene3D" id="3.40.50.720">
    <property type="entry name" value="NAD(P)-binding Rossmann-like Domain"/>
    <property type="match status" value="1"/>
</dbReference>